<keyword evidence="2 6" id="KW-0812">Transmembrane</keyword>
<dbReference type="InterPro" id="IPR008250">
    <property type="entry name" value="ATPase_P-typ_transduc_dom_A_sf"/>
</dbReference>
<keyword evidence="5 6" id="KW-0472">Membrane</keyword>
<keyword evidence="3" id="KW-1278">Translocase</keyword>
<dbReference type="InterPro" id="IPR018303">
    <property type="entry name" value="ATPase_P-typ_P_site"/>
</dbReference>
<feature type="transmembrane region" description="Helical" evidence="6">
    <location>
        <begin position="676"/>
        <end position="696"/>
    </location>
</feature>
<evidence type="ECO:0000256" key="1">
    <source>
        <dbReference type="ARBA" id="ARBA00004651"/>
    </source>
</evidence>
<comment type="caution">
    <text evidence="8">The sequence shown here is derived from an EMBL/GenBank/DDBJ whole genome shotgun (WGS) entry which is preliminary data.</text>
</comment>
<dbReference type="PROSITE" id="PS00154">
    <property type="entry name" value="ATPASE_E1_E2"/>
    <property type="match status" value="1"/>
</dbReference>
<dbReference type="Proteomes" id="UP000233654">
    <property type="component" value="Unassembled WGS sequence"/>
</dbReference>
<feature type="transmembrane region" description="Helical" evidence="6">
    <location>
        <begin position="259"/>
        <end position="282"/>
    </location>
</feature>
<reference evidence="8 9" key="1">
    <citation type="journal article" date="2017" name="ISME J.">
        <title>Potential for microbial H2 and metal transformations associated with novel bacteria and archaea in deep terrestrial subsurface sediments.</title>
        <authorList>
            <person name="Hernsdorf A.W."/>
            <person name="Amano Y."/>
            <person name="Miyakawa K."/>
            <person name="Ise K."/>
            <person name="Suzuki Y."/>
            <person name="Anantharaman K."/>
            <person name="Probst A."/>
            <person name="Burstein D."/>
            <person name="Thomas B.C."/>
            <person name="Banfield J.F."/>
        </authorList>
    </citation>
    <scope>NUCLEOTIDE SEQUENCE [LARGE SCALE GENOMIC DNA]</scope>
    <source>
        <strain evidence="8">HGW-Actinobacteria-3</strain>
    </source>
</reference>
<dbReference type="PRINTS" id="PR00119">
    <property type="entry name" value="CATATPASE"/>
</dbReference>
<dbReference type="SFLD" id="SFLDF00027">
    <property type="entry name" value="p-type_atpase"/>
    <property type="match status" value="1"/>
</dbReference>
<dbReference type="InterPro" id="IPR036412">
    <property type="entry name" value="HAD-like_sf"/>
</dbReference>
<dbReference type="Gene3D" id="2.70.150.10">
    <property type="entry name" value="Calcium-transporting ATPase, cytoplasmic transduction domain A"/>
    <property type="match status" value="1"/>
</dbReference>
<feature type="transmembrane region" description="Helical" evidence="6">
    <location>
        <begin position="761"/>
        <end position="783"/>
    </location>
</feature>
<evidence type="ECO:0000256" key="3">
    <source>
        <dbReference type="ARBA" id="ARBA00022967"/>
    </source>
</evidence>
<protein>
    <submittedName>
        <fullName evidence="8">Magnesium-transporting ATPase</fullName>
    </submittedName>
</protein>
<feature type="transmembrane region" description="Helical" evidence="6">
    <location>
        <begin position="75"/>
        <end position="93"/>
    </location>
</feature>
<dbReference type="InterPro" id="IPR023214">
    <property type="entry name" value="HAD_sf"/>
</dbReference>
<evidence type="ECO:0000256" key="5">
    <source>
        <dbReference type="ARBA" id="ARBA00023136"/>
    </source>
</evidence>
<dbReference type="InterPro" id="IPR001757">
    <property type="entry name" value="P_typ_ATPase"/>
</dbReference>
<feature type="transmembrane region" description="Helical" evidence="6">
    <location>
        <begin position="702"/>
        <end position="720"/>
    </location>
</feature>
<dbReference type="Gene3D" id="1.20.1110.10">
    <property type="entry name" value="Calcium-transporting ATPase, transmembrane domain"/>
    <property type="match status" value="1"/>
</dbReference>
<proteinExistence type="predicted"/>
<dbReference type="PRINTS" id="PR00120">
    <property type="entry name" value="HATPASE"/>
</dbReference>
<dbReference type="GO" id="GO:0016887">
    <property type="term" value="F:ATP hydrolysis activity"/>
    <property type="evidence" value="ECO:0007669"/>
    <property type="project" value="InterPro"/>
</dbReference>
<feature type="transmembrane region" description="Helical" evidence="6">
    <location>
        <begin position="732"/>
        <end position="749"/>
    </location>
</feature>
<dbReference type="InterPro" id="IPR044492">
    <property type="entry name" value="P_typ_ATPase_HD_dom"/>
</dbReference>
<feature type="transmembrane region" description="Helical" evidence="6">
    <location>
        <begin position="221"/>
        <end position="239"/>
    </location>
</feature>
<accession>A0A2N3G7W3</accession>
<dbReference type="AlphaFoldDB" id="A0A2N3G7W3"/>
<gene>
    <name evidence="8" type="ORF">CVT63_00935</name>
</gene>
<dbReference type="Pfam" id="PF00702">
    <property type="entry name" value="Hydrolase"/>
    <property type="match status" value="1"/>
</dbReference>
<dbReference type="Gene3D" id="3.40.50.1000">
    <property type="entry name" value="HAD superfamily/HAD-like"/>
    <property type="match status" value="1"/>
</dbReference>
<dbReference type="InterPro" id="IPR059000">
    <property type="entry name" value="ATPase_P-type_domA"/>
</dbReference>
<evidence type="ECO:0000259" key="7">
    <source>
        <dbReference type="Pfam" id="PF00122"/>
    </source>
</evidence>
<dbReference type="SUPFAM" id="SSF81653">
    <property type="entry name" value="Calcium ATPase, transduction domain A"/>
    <property type="match status" value="1"/>
</dbReference>
<evidence type="ECO:0000256" key="2">
    <source>
        <dbReference type="ARBA" id="ARBA00022692"/>
    </source>
</evidence>
<dbReference type="EMBL" id="PHEX01000005">
    <property type="protein sequence ID" value="PKQ28799.1"/>
    <property type="molecule type" value="Genomic_DNA"/>
</dbReference>
<dbReference type="Pfam" id="PF00122">
    <property type="entry name" value="E1-E2_ATPase"/>
    <property type="match status" value="1"/>
</dbReference>
<evidence type="ECO:0000256" key="6">
    <source>
        <dbReference type="SAM" id="Phobius"/>
    </source>
</evidence>
<dbReference type="GO" id="GO:0005886">
    <property type="term" value="C:plasma membrane"/>
    <property type="evidence" value="ECO:0007669"/>
    <property type="project" value="UniProtKB-SubCell"/>
</dbReference>
<dbReference type="InterPro" id="IPR023298">
    <property type="entry name" value="ATPase_P-typ_TM_dom_sf"/>
</dbReference>
<keyword evidence="4 6" id="KW-1133">Transmembrane helix</keyword>
<dbReference type="Gene3D" id="3.40.1110.10">
    <property type="entry name" value="Calcium-transporting ATPase, cytoplasmic domain N"/>
    <property type="match status" value="1"/>
</dbReference>
<dbReference type="SUPFAM" id="SSF56784">
    <property type="entry name" value="HAD-like"/>
    <property type="match status" value="1"/>
</dbReference>
<feature type="transmembrane region" description="Helical" evidence="6">
    <location>
        <begin position="51"/>
        <end position="69"/>
    </location>
</feature>
<evidence type="ECO:0000313" key="9">
    <source>
        <dbReference type="Proteomes" id="UP000233654"/>
    </source>
</evidence>
<name>A0A2N3G7W3_9ACTN</name>
<feature type="domain" description="P-type ATPase A" evidence="7">
    <location>
        <begin position="107"/>
        <end position="204"/>
    </location>
</feature>
<dbReference type="GO" id="GO:0005524">
    <property type="term" value="F:ATP binding"/>
    <property type="evidence" value="ECO:0007669"/>
    <property type="project" value="InterPro"/>
</dbReference>
<organism evidence="8 9">
    <name type="scientific">Candidatus Anoxymicrobium japonicum</name>
    <dbReference type="NCBI Taxonomy" id="2013648"/>
    <lineage>
        <taxon>Bacteria</taxon>
        <taxon>Bacillati</taxon>
        <taxon>Actinomycetota</taxon>
        <taxon>Candidatus Geothermincolia</taxon>
        <taxon>Candidatus Geothermincolales</taxon>
        <taxon>Candidatus Anoxymicrobiaceae</taxon>
        <taxon>Candidatus Anoxymicrobium</taxon>
    </lineage>
</organism>
<comment type="subcellular location">
    <subcellularLocation>
        <location evidence="1">Cell membrane</location>
        <topology evidence="1">Multi-pass membrane protein</topology>
    </subcellularLocation>
</comment>
<dbReference type="InterPro" id="IPR023299">
    <property type="entry name" value="ATPase_P-typ_cyto_dom_N"/>
</dbReference>
<dbReference type="SUPFAM" id="SSF81665">
    <property type="entry name" value="Calcium ATPase, transmembrane domain M"/>
    <property type="match status" value="1"/>
</dbReference>
<dbReference type="NCBIfam" id="TIGR01494">
    <property type="entry name" value="ATPase_P-type"/>
    <property type="match status" value="2"/>
</dbReference>
<evidence type="ECO:0000256" key="4">
    <source>
        <dbReference type="ARBA" id="ARBA00022989"/>
    </source>
</evidence>
<feature type="transmembrane region" description="Helical" evidence="6">
    <location>
        <begin position="609"/>
        <end position="631"/>
    </location>
</feature>
<sequence length="796" mass="85209">MSTRVDERGDERPELFGLTPAEVAERVRLGQTNAVKETSSRAYRSIIRGNIFTRFNAILGALFVVVLLSGSPRDALFGMVLLANTLIGIVQEVRAKWTLDRLSLINETMARVVRGGESREIPHEQIVLGDVLELESGNQIAADGVTLFSSGLEIDESLLTGESAPVVKRPGDEVLSGSFVVSGTGFFRADKVGADAYARKLASDARRFQLVQSELRDGINVLLRGITWLMLPAGILLLSSQLKAYGTFSASVPGTAAGLVGMVPEGLVFLISVVFAVSVINLGRRNVLVQELPAVECLARVDVICLDKTGTLTDDNLTFSALEPLDEGLKDSDALSKILGAFGSDPNSKSGTLDAIARSFGAPEELEITGGVPFSSTRKWSSLCLGGAGTWVLGAPEILFESAGADESLKARVNGIAGKGVRVLLLARAGSDLEGETLPERLEPAALLLFEEHVRSDARKTLEYFTEQDVAIKVISGDNPVTVAAVARRACVPACGEPVDARALPEDTQELAAIMEERTVFGRVTPAQKEAMVASLQSRGHVVAMTGDGVNDVLALKKANIGIAMGSGSPASRAVAQLVLLDGRFETLPEVVAEGRRVIGNIERVAKLFLVKTVYATLLSIAIGLAGWAFIFLPRHLTLVGGLTIGAPAFILSFAPNKTRYRPGFIKRVLRFSIPVGVVMALAAFAAALSHIYPWIGQNESRTTATLVLVILGLWVLSALSRPWTWWKQGMIAALATGFVVILIVPWFRDFFALAPPRLTIILQTAAISAAAIALMQLTWSFAGWRRGRARRNTAP</sequence>
<evidence type="ECO:0000313" key="8">
    <source>
        <dbReference type="EMBL" id="PKQ28799.1"/>
    </source>
</evidence>
<dbReference type="PANTHER" id="PTHR42861">
    <property type="entry name" value="CALCIUM-TRANSPORTING ATPASE"/>
    <property type="match status" value="1"/>
</dbReference>
<dbReference type="SFLD" id="SFLDS00003">
    <property type="entry name" value="Haloacid_Dehalogenase"/>
    <property type="match status" value="1"/>
</dbReference>
<dbReference type="SFLD" id="SFLDG00002">
    <property type="entry name" value="C1.7:_P-type_atpase_like"/>
    <property type="match status" value="1"/>
</dbReference>
<feature type="transmembrane region" description="Helical" evidence="6">
    <location>
        <begin position="637"/>
        <end position="655"/>
    </location>
</feature>